<organism evidence="2 3">
    <name type="scientific">Amborella trichopoda</name>
    <dbReference type="NCBI Taxonomy" id="13333"/>
    <lineage>
        <taxon>Eukaryota</taxon>
        <taxon>Viridiplantae</taxon>
        <taxon>Streptophyta</taxon>
        <taxon>Embryophyta</taxon>
        <taxon>Tracheophyta</taxon>
        <taxon>Spermatophyta</taxon>
        <taxon>Magnoliopsida</taxon>
        <taxon>Amborellales</taxon>
        <taxon>Amborellaceae</taxon>
        <taxon>Amborella</taxon>
    </lineage>
</organism>
<feature type="region of interest" description="Disordered" evidence="1">
    <location>
        <begin position="108"/>
        <end position="131"/>
    </location>
</feature>
<protein>
    <submittedName>
        <fullName evidence="2">Uncharacterized protein</fullName>
    </submittedName>
</protein>
<evidence type="ECO:0000256" key="1">
    <source>
        <dbReference type="SAM" id="MobiDB-lite"/>
    </source>
</evidence>
<evidence type="ECO:0000313" key="3">
    <source>
        <dbReference type="Proteomes" id="UP000017836"/>
    </source>
</evidence>
<reference evidence="3" key="1">
    <citation type="journal article" date="2013" name="Science">
        <title>The Amborella genome and the evolution of flowering plants.</title>
        <authorList>
            <consortium name="Amborella Genome Project"/>
        </authorList>
    </citation>
    <scope>NUCLEOTIDE SEQUENCE [LARGE SCALE GENOMIC DNA]</scope>
</reference>
<dbReference type="AlphaFoldDB" id="W1NF47"/>
<evidence type="ECO:0000313" key="2">
    <source>
        <dbReference type="EMBL" id="ERM93755.1"/>
    </source>
</evidence>
<name>W1NF47_AMBTC</name>
<accession>W1NF47</accession>
<sequence>MVEVVAKEGNGEGGGCRWWLQQKVAEVGAKDGGTRRRKLMRGGRLRWWMSDDWPGRWQRDQGRGCVNSRRLEREQWLVWCSPLELERNKGQQGCCKVAGVVAGLPQVVEEKMGDSDRGGDDRDEGVAGGGD</sequence>
<dbReference type="Proteomes" id="UP000017836">
    <property type="component" value="Unassembled WGS sequence"/>
</dbReference>
<keyword evidence="3" id="KW-1185">Reference proteome</keyword>
<dbReference type="Gramene" id="ERM93755">
    <property type="protein sequence ID" value="ERM93755"/>
    <property type="gene ID" value="AMTR_s00004p00268780"/>
</dbReference>
<feature type="compositionally biased region" description="Basic and acidic residues" evidence="1">
    <location>
        <begin position="108"/>
        <end position="120"/>
    </location>
</feature>
<dbReference type="EMBL" id="KI397628">
    <property type="protein sequence ID" value="ERM93755.1"/>
    <property type="molecule type" value="Genomic_DNA"/>
</dbReference>
<dbReference type="HOGENOM" id="CLU_1930349_0_0_1"/>
<gene>
    <name evidence="2" type="ORF">AMTR_s00004p00268780</name>
</gene>
<proteinExistence type="predicted"/>